<dbReference type="EMBL" id="PGGH01119199">
    <property type="protein sequence ID" value="NIG59634.1"/>
    <property type="molecule type" value="Genomic_DNA"/>
</dbReference>
<keyword evidence="4" id="KW-0106">Calcium</keyword>
<name>A0ABX0S3D6_PONBL</name>
<evidence type="ECO:0000256" key="4">
    <source>
        <dbReference type="ARBA" id="ARBA00022837"/>
    </source>
</evidence>
<feature type="domain" description="EF-hand" evidence="6">
    <location>
        <begin position="233"/>
        <end position="262"/>
    </location>
</feature>
<evidence type="ECO:0000313" key="7">
    <source>
        <dbReference type="EMBL" id="NIG59634.1"/>
    </source>
</evidence>
<dbReference type="Pfam" id="PF13499">
    <property type="entry name" value="EF-hand_7"/>
    <property type="match status" value="2"/>
</dbReference>
<comment type="similarity">
    <text evidence="1">Belongs to the calmodulin family.</text>
</comment>
<evidence type="ECO:0000256" key="2">
    <source>
        <dbReference type="ARBA" id="ARBA00022723"/>
    </source>
</evidence>
<comment type="caution">
    <text evidence="7">The sequence shown here is derived from an EMBL/GenBank/DDBJ whole genome shotgun (WGS) entry which is preliminary data.</text>
</comment>
<dbReference type="InterPro" id="IPR018247">
    <property type="entry name" value="EF_Hand_1_Ca_BS"/>
</dbReference>
<feature type="region of interest" description="Disordered" evidence="5">
    <location>
        <begin position="78"/>
        <end position="116"/>
    </location>
</feature>
<gene>
    <name evidence="7" type="ORF">BU61_3177</name>
</gene>
<evidence type="ECO:0000259" key="6">
    <source>
        <dbReference type="PROSITE" id="PS50222"/>
    </source>
</evidence>
<protein>
    <submittedName>
        <fullName evidence="7">Calmodulin-like protein 5</fullName>
    </submittedName>
</protein>
<evidence type="ECO:0000256" key="5">
    <source>
        <dbReference type="SAM" id="MobiDB-lite"/>
    </source>
</evidence>
<proteinExistence type="inferred from homology"/>
<keyword evidence="3" id="KW-0677">Repeat</keyword>
<keyword evidence="8" id="KW-1185">Reference proteome</keyword>
<dbReference type="PANTHER" id="PTHR23048:SF0">
    <property type="entry name" value="CALMODULIN LIKE 3"/>
    <property type="match status" value="1"/>
</dbReference>
<feature type="domain" description="EF-hand" evidence="6">
    <location>
        <begin position="123"/>
        <end position="158"/>
    </location>
</feature>
<organism evidence="7 8">
    <name type="scientific">Pontoporia blainvillei</name>
    <name type="common">Franciscana</name>
    <name type="synonym">Delphinus blainvillei</name>
    <dbReference type="NCBI Taxonomy" id="48723"/>
    <lineage>
        <taxon>Eukaryota</taxon>
        <taxon>Metazoa</taxon>
        <taxon>Chordata</taxon>
        <taxon>Craniata</taxon>
        <taxon>Vertebrata</taxon>
        <taxon>Euteleostomi</taxon>
        <taxon>Mammalia</taxon>
        <taxon>Eutheria</taxon>
        <taxon>Laurasiatheria</taxon>
        <taxon>Artiodactyla</taxon>
        <taxon>Whippomorpha</taxon>
        <taxon>Cetacea</taxon>
        <taxon>Odontoceti</taxon>
        <taxon>Pontoporiidae</taxon>
        <taxon>Pontoporia</taxon>
    </lineage>
</organism>
<keyword evidence="2" id="KW-0479">Metal-binding</keyword>
<feature type="domain" description="EF-hand" evidence="6">
    <location>
        <begin position="196"/>
        <end position="231"/>
    </location>
</feature>
<dbReference type="SMART" id="SM00054">
    <property type="entry name" value="EFh"/>
    <property type="match status" value="4"/>
</dbReference>
<evidence type="ECO:0000313" key="8">
    <source>
        <dbReference type="Proteomes" id="UP001165941"/>
    </source>
</evidence>
<feature type="compositionally biased region" description="Low complexity" evidence="5">
    <location>
        <begin position="98"/>
        <end position="111"/>
    </location>
</feature>
<dbReference type="InterPro" id="IPR011992">
    <property type="entry name" value="EF-hand-dom_pair"/>
</dbReference>
<dbReference type="InterPro" id="IPR002048">
    <property type="entry name" value="EF_hand_dom"/>
</dbReference>
<dbReference type="SUPFAM" id="SSF47473">
    <property type="entry name" value="EF-hand"/>
    <property type="match status" value="1"/>
</dbReference>
<dbReference type="InterPro" id="IPR050230">
    <property type="entry name" value="CALM/Myosin/TropC-like"/>
</dbReference>
<dbReference type="PROSITE" id="PS00018">
    <property type="entry name" value="EF_HAND_1"/>
    <property type="match status" value="3"/>
</dbReference>
<dbReference type="Gene3D" id="1.10.238.10">
    <property type="entry name" value="EF-hand"/>
    <property type="match status" value="2"/>
</dbReference>
<feature type="domain" description="EF-hand" evidence="6">
    <location>
        <begin position="159"/>
        <end position="194"/>
    </location>
</feature>
<accession>A0ABX0S3D6</accession>
<evidence type="ECO:0000256" key="3">
    <source>
        <dbReference type="ARBA" id="ARBA00022737"/>
    </source>
</evidence>
<reference evidence="7" key="1">
    <citation type="submission" date="2018-05" db="EMBL/GenBank/DDBJ databases">
        <authorList>
            <person name="Pedro S.L.S."/>
            <person name="Freitas R.C."/>
            <person name="Barreto A.S."/>
            <person name="Lima A.O.S."/>
        </authorList>
    </citation>
    <scope>NUCLEOTIDE SEQUENCE</scope>
    <source>
        <strain evidence="7">BP203</strain>
        <tissue evidence="7">Muscle</tissue>
    </source>
</reference>
<sequence length="262" mass="28176">MRVHARVREDMHEAQAFMCECVYLTLVQSGVDGVVEPGCQLSPGLQGLQGQGLAVLSGWRVKKRRGFPSCGKAAAGALSSDRHSLGPTACPSSDVSPSGGLAASSEGSSLEGARDMAEQLSKEQVAEFMEAFDRFDKNKDSAIDIPELGAVMQELGLNPSEAALKGFIAREDADGDGIISSQEFLAVIAKGVQARARADDLRTAFYAFDLDGDGHISMDELKQAMAQLEVSQEELDIMIREADVDRDGQVSYEEFVRVLMLK</sequence>
<dbReference type="PANTHER" id="PTHR23048">
    <property type="entry name" value="MYOSIN LIGHT CHAIN 1, 3"/>
    <property type="match status" value="1"/>
</dbReference>
<evidence type="ECO:0000256" key="1">
    <source>
        <dbReference type="ARBA" id="ARBA00009763"/>
    </source>
</evidence>
<dbReference type="Proteomes" id="UP001165941">
    <property type="component" value="Unassembled WGS sequence"/>
</dbReference>
<dbReference type="PROSITE" id="PS50222">
    <property type="entry name" value="EF_HAND_2"/>
    <property type="match status" value="4"/>
</dbReference>
<dbReference type="CDD" id="cd00051">
    <property type="entry name" value="EFh"/>
    <property type="match status" value="2"/>
</dbReference>